<dbReference type="RefSeq" id="WP_101638377.1">
    <property type="nucleotide sequence ID" value="NZ_JAHAIH010000022.1"/>
</dbReference>
<dbReference type="Proteomes" id="UP000234778">
    <property type="component" value="Unassembled WGS sequence"/>
</dbReference>
<evidence type="ECO:0000313" key="1">
    <source>
        <dbReference type="EMBL" id="PKY97954.1"/>
    </source>
</evidence>
<sequence length="85" mass="8949">MTDEDALADVVWAFAQTTLPDQFPDNERSGEAPVDIALALGGAADHGITIPDSIVASVTKCFATRDDFDAQQVMAQLANAVRVTA</sequence>
<proteinExistence type="predicted"/>
<organism evidence="1 2">
    <name type="scientific">Actinomyces urogenitalis</name>
    <dbReference type="NCBI Taxonomy" id="103621"/>
    <lineage>
        <taxon>Bacteria</taxon>
        <taxon>Bacillati</taxon>
        <taxon>Actinomycetota</taxon>
        <taxon>Actinomycetes</taxon>
        <taxon>Actinomycetales</taxon>
        <taxon>Actinomycetaceae</taxon>
        <taxon>Actinomyces</taxon>
    </lineage>
</organism>
<reference evidence="1 2" key="1">
    <citation type="submission" date="2017-12" db="EMBL/GenBank/DDBJ databases">
        <title>Phylogenetic diversity of female urinary microbiome.</title>
        <authorList>
            <person name="Thomas-White K."/>
            <person name="Wolfe A.J."/>
        </authorList>
    </citation>
    <scope>NUCLEOTIDE SEQUENCE [LARGE SCALE GENOMIC DNA]</scope>
    <source>
        <strain evidence="1 2">UMB0319</strain>
    </source>
</reference>
<protein>
    <submittedName>
        <fullName evidence="1">Uncharacterized protein</fullName>
    </submittedName>
</protein>
<comment type="caution">
    <text evidence="1">The sequence shown here is derived from an EMBL/GenBank/DDBJ whole genome shotgun (WGS) entry which is preliminary data.</text>
</comment>
<dbReference type="GeneID" id="81709305"/>
<accession>A0A2I1KQP3</accession>
<name>A0A2I1KQP3_9ACTO</name>
<evidence type="ECO:0000313" key="2">
    <source>
        <dbReference type="Proteomes" id="UP000234778"/>
    </source>
</evidence>
<dbReference type="EMBL" id="PKHA01000015">
    <property type="protein sequence ID" value="PKY97954.1"/>
    <property type="molecule type" value="Genomic_DNA"/>
</dbReference>
<dbReference type="AlphaFoldDB" id="A0A2I1KQP3"/>
<gene>
    <name evidence="1" type="ORF">CYJ26_10195</name>
</gene>